<evidence type="ECO:0000313" key="6">
    <source>
        <dbReference type="EMBL" id="TNJ39623.1"/>
    </source>
</evidence>
<comment type="similarity">
    <text evidence="2">Belongs to the HAD-like hydrolase superfamily. CbbY/CbbZ/Gph/YieH family.</text>
</comment>
<dbReference type="InterPro" id="IPR023198">
    <property type="entry name" value="PGP-like_dom2"/>
</dbReference>
<protein>
    <submittedName>
        <fullName evidence="6">HAD family phosphatase</fullName>
    </submittedName>
</protein>
<dbReference type="NCBIfam" id="TIGR01509">
    <property type="entry name" value="HAD-SF-IA-v3"/>
    <property type="match status" value="1"/>
</dbReference>
<dbReference type="GO" id="GO:0046872">
    <property type="term" value="F:metal ion binding"/>
    <property type="evidence" value="ECO:0007669"/>
    <property type="project" value="UniProtKB-KW"/>
</dbReference>
<dbReference type="OrthoDB" id="9797743at2"/>
<dbReference type="InterPro" id="IPR036412">
    <property type="entry name" value="HAD-like_sf"/>
</dbReference>
<dbReference type="EMBL" id="VDCH01000004">
    <property type="protein sequence ID" value="TNJ39623.1"/>
    <property type="molecule type" value="Genomic_DNA"/>
</dbReference>
<dbReference type="Proteomes" id="UP000308271">
    <property type="component" value="Unassembled WGS sequence"/>
</dbReference>
<organism evidence="6 7">
    <name type="scientific">Chlorobaculum thiosulfatiphilum</name>
    <name type="common">Chlorobium limicola f.sp. thiosulfatophilum</name>
    <dbReference type="NCBI Taxonomy" id="115852"/>
    <lineage>
        <taxon>Bacteria</taxon>
        <taxon>Pseudomonadati</taxon>
        <taxon>Chlorobiota</taxon>
        <taxon>Chlorobiia</taxon>
        <taxon>Chlorobiales</taxon>
        <taxon>Chlorobiaceae</taxon>
        <taxon>Chlorobaculum</taxon>
    </lineage>
</organism>
<evidence type="ECO:0000256" key="4">
    <source>
        <dbReference type="ARBA" id="ARBA00022842"/>
    </source>
</evidence>
<dbReference type="InterPro" id="IPR006439">
    <property type="entry name" value="HAD-SF_hydro_IA"/>
</dbReference>
<dbReference type="CDD" id="cd07505">
    <property type="entry name" value="HAD_BPGM-like"/>
    <property type="match status" value="1"/>
</dbReference>
<evidence type="ECO:0000256" key="5">
    <source>
        <dbReference type="ARBA" id="ARBA00023277"/>
    </source>
</evidence>
<reference evidence="6 7" key="1">
    <citation type="submission" date="2019-05" db="EMBL/GenBank/DDBJ databases">
        <title>Draft Whole-Genome sequence of the green sulfur bacterium Chlorobaculum thiosulfatiphilum DSM 249.</title>
        <authorList>
            <person name="Meyer T.E."/>
            <person name="Kyndt J.A."/>
        </authorList>
    </citation>
    <scope>NUCLEOTIDE SEQUENCE [LARGE SCALE GENOMIC DNA]</scope>
    <source>
        <strain evidence="6 7">DSM 249</strain>
    </source>
</reference>
<dbReference type="Gene3D" id="1.10.150.240">
    <property type="entry name" value="Putative phosphatase, domain 2"/>
    <property type="match status" value="1"/>
</dbReference>
<dbReference type="InterPro" id="IPR023214">
    <property type="entry name" value="HAD_sf"/>
</dbReference>
<dbReference type="Gene3D" id="3.40.50.1000">
    <property type="entry name" value="HAD superfamily/HAD-like"/>
    <property type="match status" value="1"/>
</dbReference>
<keyword evidence="5" id="KW-0119">Carbohydrate metabolism</keyword>
<evidence type="ECO:0000256" key="1">
    <source>
        <dbReference type="ARBA" id="ARBA00001946"/>
    </source>
</evidence>
<comment type="caution">
    <text evidence="6">The sequence shown here is derived from an EMBL/GenBank/DDBJ whole genome shotgun (WGS) entry which is preliminary data.</text>
</comment>
<name>A0A5C4S7Y0_CHLTI</name>
<accession>A0A5C4S7Y0</accession>
<sequence>MIEAILWDNDGVLVDSESLFFEMTRSFFAEAGLQVDAEYWGVEYLGNAKHSYQIAGELGLAPELIGPLLDRRNEAFVQRLRSPVPLMPKVRETIEALSGNVRLAIVTGSPRDKVMLMHAAHGLLDHFEVIITDDEITHAKPHPEPYLKAMELLGVEPERCLAVEDSRRGLDSAVAAGLRCIAVPNALTRIQRFERAFAVEADASGVLKHVSATRQPRR</sequence>
<dbReference type="AlphaFoldDB" id="A0A5C4S7Y0"/>
<comment type="cofactor">
    <cofactor evidence="1">
        <name>Mg(2+)</name>
        <dbReference type="ChEBI" id="CHEBI:18420"/>
    </cofactor>
</comment>
<dbReference type="InterPro" id="IPR041492">
    <property type="entry name" value="HAD_2"/>
</dbReference>
<proteinExistence type="inferred from homology"/>
<evidence type="ECO:0000313" key="7">
    <source>
        <dbReference type="Proteomes" id="UP000308271"/>
    </source>
</evidence>
<dbReference type="RefSeq" id="WP_139456239.1">
    <property type="nucleotide sequence ID" value="NZ_VDCH01000004.1"/>
</dbReference>
<dbReference type="PANTHER" id="PTHR46193:SF18">
    <property type="entry name" value="HEXITOL PHOSPHATASE B"/>
    <property type="match status" value="1"/>
</dbReference>
<gene>
    <name evidence="6" type="ORF">FGF66_03055</name>
</gene>
<evidence type="ECO:0000256" key="3">
    <source>
        <dbReference type="ARBA" id="ARBA00022723"/>
    </source>
</evidence>
<dbReference type="SFLD" id="SFLDG01129">
    <property type="entry name" value="C1.5:_HAD__Beta-PGM__Phosphata"/>
    <property type="match status" value="1"/>
</dbReference>
<dbReference type="PANTHER" id="PTHR46193">
    <property type="entry name" value="6-PHOSPHOGLUCONATE PHOSPHATASE"/>
    <property type="match status" value="1"/>
</dbReference>
<dbReference type="InterPro" id="IPR051600">
    <property type="entry name" value="Beta-PGM-like"/>
</dbReference>
<evidence type="ECO:0000256" key="2">
    <source>
        <dbReference type="ARBA" id="ARBA00006171"/>
    </source>
</evidence>
<keyword evidence="7" id="KW-1185">Reference proteome</keyword>
<dbReference type="NCBIfam" id="TIGR01549">
    <property type="entry name" value="HAD-SF-IA-v1"/>
    <property type="match status" value="1"/>
</dbReference>
<dbReference type="Pfam" id="PF13419">
    <property type="entry name" value="HAD_2"/>
    <property type="match status" value="1"/>
</dbReference>
<keyword evidence="3" id="KW-0479">Metal-binding</keyword>
<dbReference type="GO" id="GO:0003824">
    <property type="term" value="F:catalytic activity"/>
    <property type="evidence" value="ECO:0007669"/>
    <property type="project" value="UniProtKB-ARBA"/>
</dbReference>
<dbReference type="SFLD" id="SFLDS00003">
    <property type="entry name" value="Haloacid_Dehalogenase"/>
    <property type="match status" value="1"/>
</dbReference>
<keyword evidence="4" id="KW-0460">Magnesium</keyword>
<dbReference type="SUPFAM" id="SSF56784">
    <property type="entry name" value="HAD-like"/>
    <property type="match status" value="1"/>
</dbReference>